<dbReference type="Proteomes" id="UP001497482">
    <property type="component" value="Chromosome 10"/>
</dbReference>
<feature type="compositionally biased region" description="Basic and acidic residues" evidence="6">
    <location>
        <begin position="197"/>
        <end position="218"/>
    </location>
</feature>
<comment type="subcellular location">
    <subcellularLocation>
        <location evidence="1">Secreted</location>
        <location evidence="1">Extracellular space</location>
        <location evidence="1">Extracellular matrix</location>
    </subcellularLocation>
</comment>
<evidence type="ECO:0000313" key="9">
    <source>
        <dbReference type="Proteomes" id="UP001497482"/>
    </source>
</evidence>
<evidence type="ECO:0000256" key="2">
    <source>
        <dbReference type="ARBA" id="ARBA00022525"/>
    </source>
</evidence>
<sequence>MRFTLFWKNKGAWSGEGHGGEGVLPGKGAWSYGKGREQVVGVAQLFYLQLQTLEAQTRSSTETEMVSRVLLLLLLPLVVADYPDTMGNMTSNFIPDESKDAYCEMLLQSPVPVPPETAPWFCICSHCKGTTGPKGDRGDRGLPGRPGSPGPRGPQGPKGQQGFVGAPGIKGQKGDDGVKGAPGFQGNVGPKGAQGFKGEKGDLGLEGRPGDQGPKGDDGVCPNECEASEGPAGPPGPPGPAGLRGVAGADGAQGQKGSKGASGVPGQPGVDGLPGGKGDQGPKGDCDCVDGQDGAPGPKGDQGPHGEQGDAGPKGEQGASGEKGDGGMMGMPGMPGPCMPKVKAAFSAALTQSFPAPDLPVPFPKIIYNLQNALIPSMGIFVAPINGTYVFSMTLTVAQRPLVVGIFRNFKSVLKTTDSSTLGTLAMTVTLHLQMGDGVWLQVKDNNNNGMTTGEDRSSLFSGYLLYPDHCQGDFMDMGSITGRDFGELSGLLTPPPPTEPTYTHTGFYSWEDATP</sequence>
<keyword evidence="4" id="KW-0732">Signal</keyword>
<evidence type="ECO:0000313" key="8">
    <source>
        <dbReference type="EMBL" id="CAL1571285.1"/>
    </source>
</evidence>
<name>A0AAV2J3P0_KNICA</name>
<evidence type="ECO:0000256" key="5">
    <source>
        <dbReference type="ARBA" id="ARBA00023119"/>
    </source>
</evidence>
<evidence type="ECO:0000256" key="1">
    <source>
        <dbReference type="ARBA" id="ARBA00004498"/>
    </source>
</evidence>
<dbReference type="InterPro" id="IPR008983">
    <property type="entry name" value="Tumour_necrosis_fac-like_dom"/>
</dbReference>
<dbReference type="AlphaFoldDB" id="A0AAV2J3P0"/>
<dbReference type="SUPFAM" id="SSF49842">
    <property type="entry name" value="TNF-like"/>
    <property type="match status" value="1"/>
</dbReference>
<dbReference type="Pfam" id="PF00386">
    <property type="entry name" value="C1q"/>
    <property type="match status" value="1"/>
</dbReference>
<evidence type="ECO:0000256" key="4">
    <source>
        <dbReference type="ARBA" id="ARBA00022729"/>
    </source>
</evidence>
<reference evidence="8 9" key="1">
    <citation type="submission" date="2024-04" db="EMBL/GenBank/DDBJ databases">
        <authorList>
            <person name="Waldvogel A.-M."/>
            <person name="Schoenle A."/>
        </authorList>
    </citation>
    <scope>NUCLEOTIDE SEQUENCE [LARGE SCALE GENOMIC DNA]</scope>
</reference>
<dbReference type="SMART" id="SM00110">
    <property type="entry name" value="C1Q"/>
    <property type="match status" value="1"/>
</dbReference>
<evidence type="ECO:0000256" key="6">
    <source>
        <dbReference type="SAM" id="MobiDB-lite"/>
    </source>
</evidence>
<dbReference type="PANTHER" id="PTHR15427:SF52">
    <property type="entry name" value="C1Q DOMAIN-CONTAINING PROTEIN"/>
    <property type="match status" value="1"/>
</dbReference>
<dbReference type="InterPro" id="IPR050392">
    <property type="entry name" value="Collagen/C1q_domain"/>
</dbReference>
<dbReference type="EMBL" id="OZ035832">
    <property type="protein sequence ID" value="CAL1571285.1"/>
    <property type="molecule type" value="Genomic_DNA"/>
</dbReference>
<dbReference type="PRINTS" id="PR00007">
    <property type="entry name" value="COMPLEMNTC1Q"/>
</dbReference>
<protein>
    <recommendedName>
        <fullName evidence="7">C1q domain-containing protein</fullName>
    </recommendedName>
</protein>
<dbReference type="Pfam" id="PF01391">
    <property type="entry name" value="Collagen"/>
    <property type="match status" value="3"/>
</dbReference>
<keyword evidence="3" id="KW-0272">Extracellular matrix</keyword>
<dbReference type="InterPro" id="IPR001073">
    <property type="entry name" value="C1q_dom"/>
</dbReference>
<keyword evidence="5" id="KW-0176">Collagen</keyword>
<dbReference type="Gene3D" id="2.60.120.40">
    <property type="match status" value="1"/>
</dbReference>
<keyword evidence="2" id="KW-0964">Secreted</keyword>
<dbReference type="PANTHER" id="PTHR15427">
    <property type="entry name" value="EMILIN ELASTIN MICROFIBRIL INTERFACE-LOCATED PROTEIN ELASTIN MICROFIBRIL INTERFACER"/>
    <property type="match status" value="1"/>
</dbReference>
<organism evidence="8 9">
    <name type="scientific">Knipowitschia caucasica</name>
    <name type="common">Caucasian dwarf goby</name>
    <name type="synonym">Pomatoschistus caucasicus</name>
    <dbReference type="NCBI Taxonomy" id="637954"/>
    <lineage>
        <taxon>Eukaryota</taxon>
        <taxon>Metazoa</taxon>
        <taxon>Chordata</taxon>
        <taxon>Craniata</taxon>
        <taxon>Vertebrata</taxon>
        <taxon>Euteleostomi</taxon>
        <taxon>Actinopterygii</taxon>
        <taxon>Neopterygii</taxon>
        <taxon>Teleostei</taxon>
        <taxon>Neoteleostei</taxon>
        <taxon>Acanthomorphata</taxon>
        <taxon>Gobiaria</taxon>
        <taxon>Gobiiformes</taxon>
        <taxon>Gobioidei</taxon>
        <taxon>Gobiidae</taxon>
        <taxon>Gobiinae</taxon>
        <taxon>Knipowitschia</taxon>
    </lineage>
</organism>
<evidence type="ECO:0000256" key="3">
    <source>
        <dbReference type="ARBA" id="ARBA00022530"/>
    </source>
</evidence>
<evidence type="ECO:0000259" key="7">
    <source>
        <dbReference type="PROSITE" id="PS50871"/>
    </source>
</evidence>
<accession>A0AAV2J3P0</accession>
<keyword evidence="9" id="KW-1185">Reference proteome</keyword>
<feature type="region of interest" description="Disordered" evidence="6">
    <location>
        <begin position="131"/>
        <end position="332"/>
    </location>
</feature>
<feature type="domain" description="C1q" evidence="7">
    <location>
        <begin position="339"/>
        <end position="472"/>
    </location>
</feature>
<dbReference type="PROSITE" id="PS50871">
    <property type="entry name" value="C1Q"/>
    <property type="match status" value="1"/>
</dbReference>
<proteinExistence type="predicted"/>
<dbReference type="InterPro" id="IPR008160">
    <property type="entry name" value="Collagen"/>
</dbReference>
<gene>
    <name evidence="8" type="ORF">KC01_LOCUS3418</name>
</gene>